<comment type="caution">
    <text evidence="3">The sequence shown here is derived from an EMBL/GenBank/DDBJ whole genome shotgun (WGS) entry which is preliminary data.</text>
</comment>
<accession>A0A3S0IKS2</accession>
<reference evidence="3 4" key="1">
    <citation type="submission" date="2018-12" db="EMBL/GenBank/DDBJ databases">
        <title>Hymenobacter gummosus sp. nov., isolated from a spring.</title>
        <authorList>
            <person name="Nie L."/>
        </authorList>
    </citation>
    <scope>NUCLEOTIDE SEQUENCE [LARGE SCALE GENOMIC DNA]</scope>
    <source>
        <strain evidence="3 4">KCTC 52166</strain>
    </source>
</reference>
<evidence type="ECO:0000313" key="4">
    <source>
        <dbReference type="Proteomes" id="UP000282184"/>
    </source>
</evidence>
<protein>
    <submittedName>
        <fullName evidence="3">Uncharacterized protein</fullName>
    </submittedName>
</protein>
<dbReference type="EMBL" id="RXOF01000014">
    <property type="protein sequence ID" value="RTQ46792.1"/>
    <property type="molecule type" value="Genomic_DNA"/>
</dbReference>
<proteinExistence type="predicted"/>
<name>A0A3S0IKS2_9BACT</name>
<dbReference type="RefSeq" id="WP_126695112.1">
    <property type="nucleotide sequence ID" value="NZ_RXOF01000014.1"/>
</dbReference>
<dbReference type="OrthoDB" id="893763at2"/>
<feature type="region of interest" description="Disordered" evidence="1">
    <location>
        <begin position="1"/>
        <end position="21"/>
    </location>
</feature>
<evidence type="ECO:0000256" key="2">
    <source>
        <dbReference type="SAM" id="Phobius"/>
    </source>
</evidence>
<organism evidence="3 4">
    <name type="scientific">Hymenobacter gummosus</name>
    <dbReference type="NCBI Taxonomy" id="1776032"/>
    <lineage>
        <taxon>Bacteria</taxon>
        <taxon>Pseudomonadati</taxon>
        <taxon>Bacteroidota</taxon>
        <taxon>Cytophagia</taxon>
        <taxon>Cytophagales</taxon>
        <taxon>Hymenobacteraceae</taxon>
        <taxon>Hymenobacter</taxon>
    </lineage>
</organism>
<evidence type="ECO:0000313" key="3">
    <source>
        <dbReference type="EMBL" id="RTQ46792.1"/>
    </source>
</evidence>
<evidence type="ECO:0000256" key="1">
    <source>
        <dbReference type="SAM" id="MobiDB-lite"/>
    </source>
</evidence>
<gene>
    <name evidence="3" type="ORF">EJV47_20680</name>
</gene>
<dbReference type="Proteomes" id="UP000282184">
    <property type="component" value="Unassembled WGS sequence"/>
</dbReference>
<keyword evidence="2" id="KW-0812">Transmembrane</keyword>
<feature type="transmembrane region" description="Helical" evidence="2">
    <location>
        <begin position="54"/>
        <end position="76"/>
    </location>
</feature>
<keyword evidence="2" id="KW-0472">Membrane</keyword>
<sequence length="160" mass="17009">MKTPFRLDEHPRRPLPPLASPPEDYFQQLPRRVMQRVGPAEAAPRLGWLTALSAPLRTALAAVLLLVSFAAAFWLLPTGPTAAPPLAGARLALPAARALAAVPRAEAVQYLLSDAGPRVTLADLADTHVADHDLAADFLPGTSAEIQAALDEQPSLDVYL</sequence>
<keyword evidence="2" id="KW-1133">Transmembrane helix</keyword>
<dbReference type="AlphaFoldDB" id="A0A3S0IKS2"/>
<keyword evidence="4" id="KW-1185">Reference proteome</keyword>
<feature type="compositionally biased region" description="Basic and acidic residues" evidence="1">
    <location>
        <begin position="1"/>
        <end position="12"/>
    </location>
</feature>